<evidence type="ECO:0000313" key="1">
    <source>
        <dbReference type="Ensembl" id="ENSPKIP00000037803.1"/>
    </source>
</evidence>
<protein>
    <submittedName>
        <fullName evidence="1">Uncharacterized protein</fullName>
    </submittedName>
</protein>
<proteinExistence type="predicted"/>
<keyword evidence="2" id="KW-1185">Reference proteome</keyword>
<dbReference type="Ensembl" id="ENSPKIT00000018779.1">
    <property type="protein sequence ID" value="ENSPKIP00000037803.1"/>
    <property type="gene ID" value="ENSPKIG00000015839.1"/>
</dbReference>
<accession>A0A3B3T5S1</accession>
<evidence type="ECO:0000313" key="2">
    <source>
        <dbReference type="Proteomes" id="UP000261540"/>
    </source>
</evidence>
<reference evidence="1" key="1">
    <citation type="submission" date="2025-08" db="UniProtKB">
        <authorList>
            <consortium name="Ensembl"/>
        </authorList>
    </citation>
    <scope>IDENTIFICATION</scope>
</reference>
<name>A0A3B3T5S1_9TELE</name>
<organism evidence="1 2">
    <name type="scientific">Paramormyrops kingsleyae</name>
    <dbReference type="NCBI Taxonomy" id="1676925"/>
    <lineage>
        <taxon>Eukaryota</taxon>
        <taxon>Metazoa</taxon>
        <taxon>Chordata</taxon>
        <taxon>Craniata</taxon>
        <taxon>Vertebrata</taxon>
        <taxon>Euteleostomi</taxon>
        <taxon>Actinopterygii</taxon>
        <taxon>Neopterygii</taxon>
        <taxon>Teleostei</taxon>
        <taxon>Osteoglossocephala</taxon>
        <taxon>Osteoglossomorpha</taxon>
        <taxon>Osteoglossiformes</taxon>
        <taxon>Mormyridae</taxon>
        <taxon>Paramormyrops</taxon>
    </lineage>
</organism>
<dbReference type="Proteomes" id="UP000261540">
    <property type="component" value="Unplaced"/>
</dbReference>
<dbReference type="AlphaFoldDB" id="A0A3B3T5S1"/>
<reference evidence="1" key="2">
    <citation type="submission" date="2025-09" db="UniProtKB">
        <authorList>
            <consortium name="Ensembl"/>
        </authorList>
    </citation>
    <scope>IDENTIFICATION</scope>
</reference>
<sequence>MEFLTKLKPLTSQTKECPLARRRSNPTMSVLPSQAYLSAAPTLKARQTLRRISLPSLSRSTFPSRSGPTVYTYPVLRTLLSGE</sequence>